<dbReference type="GO" id="GO:0044211">
    <property type="term" value="P:CTP salvage"/>
    <property type="evidence" value="ECO:0007669"/>
    <property type="project" value="UniProtKB-UniPathway"/>
</dbReference>
<dbReference type="STRING" id="1890364.A0A2P6MYE9"/>
<dbReference type="GO" id="GO:0004849">
    <property type="term" value="F:uridine kinase activity"/>
    <property type="evidence" value="ECO:0007669"/>
    <property type="project" value="UniProtKB-EC"/>
</dbReference>
<dbReference type="Proteomes" id="UP000241769">
    <property type="component" value="Unassembled WGS sequence"/>
</dbReference>
<feature type="domain" description="Phosphoribulokinase/uridine kinase" evidence="8">
    <location>
        <begin position="75"/>
        <end position="262"/>
    </location>
</feature>
<keyword evidence="2 6" id="KW-0808">Transferase</keyword>
<sequence length="308" mass="35541">MSLFFYRYIFLDSHVEFNDTFYNFGEESSGAENIMDVRSTDITKRANIGLSVSLPNVNIIPWRQEHLESKHEPFIIGVAGGTASGKTSVCDIIVKELGIDQSRVAIISQDCFYKPLTPEQIQNVKKYDFDHPDAFDWDLIEETLRDLHDGKAIKVPIYDYVTHSRKTESTNLYAIDIILFEGILVFYQQRIMKYMHLKIFVDTDADIRLARRILRDIKHRGRDLDGVLQQYQTFVKPSFDEYVLPTKKNADVIVPRGADNVVAIDLLVQHIKLKLLAISGRKLKLSGNKEKKDKQQQSRKIEDSTREI</sequence>
<organism evidence="9 10">
    <name type="scientific">Planoprotostelium fungivorum</name>
    <dbReference type="NCBI Taxonomy" id="1890364"/>
    <lineage>
        <taxon>Eukaryota</taxon>
        <taxon>Amoebozoa</taxon>
        <taxon>Evosea</taxon>
        <taxon>Variosea</taxon>
        <taxon>Cavosteliida</taxon>
        <taxon>Cavosteliaceae</taxon>
        <taxon>Planoprotostelium</taxon>
    </lineage>
</organism>
<name>A0A2P6MYE9_9EUKA</name>
<keyword evidence="5 6" id="KW-0067">ATP-binding</keyword>
<dbReference type="InterPro" id="IPR000764">
    <property type="entry name" value="Uridine_kinase-like"/>
</dbReference>
<dbReference type="PRINTS" id="PR00988">
    <property type="entry name" value="URIDINKINASE"/>
</dbReference>
<accession>A0A2P6MYE9</accession>
<dbReference type="NCBIfam" id="TIGR00235">
    <property type="entry name" value="udk"/>
    <property type="match status" value="1"/>
</dbReference>
<evidence type="ECO:0000259" key="8">
    <source>
        <dbReference type="Pfam" id="PF00485"/>
    </source>
</evidence>
<dbReference type="InterPro" id="IPR027417">
    <property type="entry name" value="P-loop_NTPase"/>
</dbReference>
<dbReference type="Gene3D" id="3.40.50.300">
    <property type="entry name" value="P-loop containing nucleotide triphosphate hydrolases"/>
    <property type="match status" value="1"/>
</dbReference>
<evidence type="ECO:0000256" key="5">
    <source>
        <dbReference type="ARBA" id="ARBA00022840"/>
    </source>
</evidence>
<feature type="region of interest" description="Disordered" evidence="7">
    <location>
        <begin position="287"/>
        <end position="308"/>
    </location>
</feature>
<evidence type="ECO:0000256" key="7">
    <source>
        <dbReference type="SAM" id="MobiDB-lite"/>
    </source>
</evidence>
<protein>
    <recommendedName>
        <fullName evidence="6">Uridine-cytidine kinase</fullName>
        <ecNumber evidence="6">2.7.1.48</ecNumber>
    </recommendedName>
</protein>
<dbReference type="PANTHER" id="PTHR10285">
    <property type="entry name" value="URIDINE KINASE"/>
    <property type="match status" value="1"/>
</dbReference>
<dbReference type="CDD" id="cd02023">
    <property type="entry name" value="UMPK"/>
    <property type="match status" value="1"/>
</dbReference>
<dbReference type="UniPathway" id="UPA00574">
    <property type="reaction ID" value="UER00637"/>
</dbReference>
<dbReference type="InterPro" id="IPR006083">
    <property type="entry name" value="PRK/URK"/>
</dbReference>
<comment type="catalytic activity">
    <reaction evidence="6">
        <text>cytidine + ATP = CMP + ADP + H(+)</text>
        <dbReference type="Rhea" id="RHEA:24674"/>
        <dbReference type="ChEBI" id="CHEBI:15378"/>
        <dbReference type="ChEBI" id="CHEBI:17562"/>
        <dbReference type="ChEBI" id="CHEBI:30616"/>
        <dbReference type="ChEBI" id="CHEBI:60377"/>
        <dbReference type="ChEBI" id="CHEBI:456216"/>
        <dbReference type="EC" id="2.7.1.48"/>
    </reaction>
</comment>
<dbReference type="OrthoDB" id="10257085at2759"/>
<dbReference type="GO" id="GO:0005524">
    <property type="term" value="F:ATP binding"/>
    <property type="evidence" value="ECO:0007669"/>
    <property type="project" value="UniProtKB-KW"/>
</dbReference>
<dbReference type="EMBL" id="MDYQ01000304">
    <property type="protein sequence ID" value="PRP76740.1"/>
    <property type="molecule type" value="Genomic_DNA"/>
</dbReference>
<dbReference type="FunFam" id="3.40.50.300:FF:001802">
    <property type="entry name" value="Uridine-cytidine kinase 1"/>
    <property type="match status" value="1"/>
</dbReference>
<comment type="pathway">
    <text evidence="6">Pyrimidine metabolism; CTP biosynthesis via salvage pathway; CTP from cytidine: step 1/3.</text>
</comment>
<evidence type="ECO:0000256" key="2">
    <source>
        <dbReference type="ARBA" id="ARBA00022679"/>
    </source>
</evidence>
<keyword evidence="3 6" id="KW-0547">Nucleotide-binding</keyword>
<evidence type="ECO:0000313" key="10">
    <source>
        <dbReference type="Proteomes" id="UP000241769"/>
    </source>
</evidence>
<comment type="caution">
    <text evidence="9">The sequence shown here is derived from an EMBL/GenBank/DDBJ whole genome shotgun (WGS) entry which is preliminary data.</text>
</comment>
<dbReference type="GO" id="GO:0044206">
    <property type="term" value="P:UMP salvage"/>
    <property type="evidence" value="ECO:0007669"/>
    <property type="project" value="UniProtKB-UniPathway"/>
</dbReference>
<dbReference type="SUPFAM" id="SSF52540">
    <property type="entry name" value="P-loop containing nucleoside triphosphate hydrolases"/>
    <property type="match status" value="1"/>
</dbReference>
<comment type="similarity">
    <text evidence="6">Belongs to the uridine kinase family.</text>
</comment>
<evidence type="ECO:0000256" key="4">
    <source>
        <dbReference type="ARBA" id="ARBA00022777"/>
    </source>
</evidence>
<dbReference type="UniPathway" id="UPA00579">
    <property type="reaction ID" value="UER00640"/>
</dbReference>
<proteinExistence type="inferred from homology"/>
<dbReference type="Pfam" id="PF00485">
    <property type="entry name" value="PRK"/>
    <property type="match status" value="1"/>
</dbReference>
<dbReference type="NCBIfam" id="NF004018">
    <property type="entry name" value="PRK05480.1"/>
    <property type="match status" value="1"/>
</dbReference>
<dbReference type="InParanoid" id="A0A2P6MYE9"/>
<dbReference type="EC" id="2.7.1.48" evidence="6"/>
<gene>
    <name evidence="9" type="ORF">PROFUN_11743</name>
</gene>
<reference evidence="9 10" key="1">
    <citation type="journal article" date="2018" name="Genome Biol. Evol.">
        <title>Multiple Roots of Fruiting Body Formation in Amoebozoa.</title>
        <authorList>
            <person name="Hillmann F."/>
            <person name="Forbes G."/>
            <person name="Novohradska S."/>
            <person name="Ferling I."/>
            <person name="Riege K."/>
            <person name="Groth M."/>
            <person name="Westermann M."/>
            <person name="Marz M."/>
            <person name="Spaller T."/>
            <person name="Winckler T."/>
            <person name="Schaap P."/>
            <person name="Glockner G."/>
        </authorList>
    </citation>
    <scope>NUCLEOTIDE SEQUENCE [LARGE SCALE GENOMIC DNA]</scope>
    <source>
        <strain evidence="9 10">Jena</strain>
    </source>
</reference>
<comment type="catalytic activity">
    <reaction evidence="6">
        <text>uridine + ATP = UMP + ADP + H(+)</text>
        <dbReference type="Rhea" id="RHEA:16825"/>
        <dbReference type="ChEBI" id="CHEBI:15378"/>
        <dbReference type="ChEBI" id="CHEBI:16704"/>
        <dbReference type="ChEBI" id="CHEBI:30616"/>
        <dbReference type="ChEBI" id="CHEBI:57865"/>
        <dbReference type="ChEBI" id="CHEBI:456216"/>
        <dbReference type="EC" id="2.7.1.48"/>
    </reaction>
</comment>
<dbReference type="FunCoup" id="A0A2P6MYE9">
    <property type="interactions" value="59"/>
</dbReference>
<evidence type="ECO:0000313" key="9">
    <source>
        <dbReference type="EMBL" id="PRP76740.1"/>
    </source>
</evidence>
<dbReference type="AlphaFoldDB" id="A0A2P6MYE9"/>
<keyword evidence="10" id="KW-1185">Reference proteome</keyword>
<keyword evidence="4 6" id="KW-0418">Kinase</keyword>
<evidence type="ECO:0000256" key="6">
    <source>
        <dbReference type="RuleBase" id="RU003825"/>
    </source>
</evidence>
<evidence type="ECO:0000256" key="1">
    <source>
        <dbReference type="ARBA" id="ARBA00004690"/>
    </source>
</evidence>
<evidence type="ECO:0000256" key="3">
    <source>
        <dbReference type="ARBA" id="ARBA00022741"/>
    </source>
</evidence>
<comment type="pathway">
    <text evidence="1 6">Pyrimidine metabolism; UMP biosynthesis via salvage pathway; UMP from uridine: step 1/1.</text>
</comment>
<dbReference type="GO" id="GO:0043771">
    <property type="term" value="F:cytidine kinase activity"/>
    <property type="evidence" value="ECO:0007669"/>
    <property type="project" value="RHEA"/>
</dbReference>